<dbReference type="Gene3D" id="2.40.50.100">
    <property type="match status" value="1"/>
</dbReference>
<name>A0A3B1CCC3_9ZZZZ</name>
<dbReference type="InterPro" id="IPR011053">
    <property type="entry name" value="Single_hybrid_motif"/>
</dbReference>
<comment type="similarity">
    <text evidence="1">Belongs to the GcvH family.</text>
</comment>
<dbReference type="PANTHER" id="PTHR11715">
    <property type="entry name" value="GLYCINE CLEAVAGE SYSTEM H PROTEIN"/>
    <property type="match status" value="1"/>
</dbReference>
<dbReference type="EMBL" id="UOGA01000206">
    <property type="protein sequence ID" value="VAX21664.1"/>
    <property type="molecule type" value="Genomic_DNA"/>
</dbReference>
<keyword evidence="2" id="KW-0450">Lipoyl</keyword>
<dbReference type="InterPro" id="IPR002930">
    <property type="entry name" value="GCV_H"/>
</dbReference>
<evidence type="ECO:0000256" key="2">
    <source>
        <dbReference type="ARBA" id="ARBA00022823"/>
    </source>
</evidence>
<dbReference type="Pfam" id="PF01597">
    <property type="entry name" value="GCV_H"/>
    <property type="match status" value="1"/>
</dbReference>
<dbReference type="SUPFAM" id="SSF51230">
    <property type="entry name" value="Single hybrid motif"/>
    <property type="match status" value="1"/>
</dbReference>
<proteinExistence type="inferred from homology"/>
<dbReference type="PROSITE" id="PS00189">
    <property type="entry name" value="LIPOYL"/>
    <property type="match status" value="1"/>
</dbReference>
<sequence length="151" mass="16412">MRKQQIPEDVCFWVEDGKVVEHIWLRMEGGQALLGITPQGVEEMGDIVSLAPKTVGLTLKPGDAFATVESSKWVGPVSIPIKGVIAQVNEPLVRNPSLIGDDPYNQWIVKITPADDLLPSSLVSGPAGKKLYLRAAKKRREETAGRNTPST</sequence>
<dbReference type="InterPro" id="IPR003016">
    <property type="entry name" value="2-oxoA_DH_lipoyl-BS"/>
</dbReference>
<dbReference type="AlphaFoldDB" id="A0A3B1CCC3"/>
<evidence type="ECO:0000259" key="3">
    <source>
        <dbReference type="PROSITE" id="PS50968"/>
    </source>
</evidence>
<reference evidence="4" key="1">
    <citation type="submission" date="2018-06" db="EMBL/GenBank/DDBJ databases">
        <authorList>
            <person name="Zhirakovskaya E."/>
        </authorList>
    </citation>
    <scope>NUCLEOTIDE SEQUENCE</scope>
</reference>
<organism evidence="4">
    <name type="scientific">hydrothermal vent metagenome</name>
    <dbReference type="NCBI Taxonomy" id="652676"/>
    <lineage>
        <taxon>unclassified sequences</taxon>
        <taxon>metagenomes</taxon>
        <taxon>ecological metagenomes</taxon>
    </lineage>
</organism>
<dbReference type="PROSITE" id="PS50968">
    <property type="entry name" value="BIOTINYL_LIPOYL"/>
    <property type="match status" value="1"/>
</dbReference>
<dbReference type="GO" id="GO:0009249">
    <property type="term" value="P:protein lipoylation"/>
    <property type="evidence" value="ECO:0007669"/>
    <property type="project" value="TreeGrafter"/>
</dbReference>
<evidence type="ECO:0000256" key="1">
    <source>
        <dbReference type="ARBA" id="ARBA00009249"/>
    </source>
</evidence>
<dbReference type="GO" id="GO:0005960">
    <property type="term" value="C:glycine cleavage complex"/>
    <property type="evidence" value="ECO:0007669"/>
    <property type="project" value="InterPro"/>
</dbReference>
<evidence type="ECO:0000313" key="4">
    <source>
        <dbReference type="EMBL" id="VAX21664.1"/>
    </source>
</evidence>
<protein>
    <recommendedName>
        <fullName evidence="3">Lipoyl-binding domain-containing protein</fullName>
    </recommendedName>
</protein>
<dbReference type="GO" id="GO:0005829">
    <property type="term" value="C:cytosol"/>
    <property type="evidence" value="ECO:0007669"/>
    <property type="project" value="TreeGrafter"/>
</dbReference>
<dbReference type="PANTHER" id="PTHR11715:SF3">
    <property type="entry name" value="GLYCINE CLEAVAGE SYSTEM H PROTEIN-RELATED"/>
    <property type="match status" value="1"/>
</dbReference>
<dbReference type="CDD" id="cd06848">
    <property type="entry name" value="GCS_H"/>
    <property type="match status" value="1"/>
</dbReference>
<feature type="domain" description="Lipoyl-binding" evidence="3">
    <location>
        <begin position="31"/>
        <end position="112"/>
    </location>
</feature>
<dbReference type="InterPro" id="IPR000089">
    <property type="entry name" value="Biotin_lipoyl"/>
</dbReference>
<gene>
    <name evidence="4" type="ORF">MNBD_NITROSPINAE04-2597</name>
</gene>
<dbReference type="GO" id="GO:0019464">
    <property type="term" value="P:glycine decarboxylation via glycine cleavage system"/>
    <property type="evidence" value="ECO:0007669"/>
    <property type="project" value="InterPro"/>
</dbReference>
<accession>A0A3B1CCC3</accession>
<dbReference type="InterPro" id="IPR033753">
    <property type="entry name" value="GCV_H/Fam206"/>
</dbReference>